<sequence>MSRTLRLQYDYRVIFLKNVLTGGFKASKLDLQHHQSSWNSKILNRYCPYSMHYLAVRSLVSSFFGTPLSADLKLSTERAFSTRRSVKVVVVATQQQAAVKQETKIRGSQS</sequence>
<proteinExistence type="predicted"/>
<dbReference type="AlphaFoldDB" id="A0ABD3HWG8"/>
<name>A0ABD3HWG8_9MARC</name>
<accession>A0ABD3HWG8</accession>
<evidence type="ECO:0000313" key="1">
    <source>
        <dbReference type="EMBL" id="KAL3694647.1"/>
    </source>
</evidence>
<dbReference type="EMBL" id="JBJQOH010000003">
    <property type="protein sequence ID" value="KAL3694647.1"/>
    <property type="molecule type" value="Genomic_DNA"/>
</dbReference>
<protein>
    <submittedName>
        <fullName evidence="1">Uncharacterized protein</fullName>
    </submittedName>
</protein>
<comment type="caution">
    <text evidence="1">The sequence shown here is derived from an EMBL/GenBank/DDBJ whole genome shotgun (WGS) entry which is preliminary data.</text>
</comment>
<dbReference type="Proteomes" id="UP001633002">
    <property type="component" value="Unassembled WGS sequence"/>
</dbReference>
<reference evidence="1 2" key="1">
    <citation type="submission" date="2024-09" db="EMBL/GenBank/DDBJ databases">
        <title>Chromosome-scale assembly of Riccia sorocarpa.</title>
        <authorList>
            <person name="Paukszto L."/>
        </authorList>
    </citation>
    <scope>NUCLEOTIDE SEQUENCE [LARGE SCALE GENOMIC DNA]</scope>
    <source>
        <strain evidence="1">LP-2024</strain>
        <tissue evidence="1">Aerial parts of the thallus</tissue>
    </source>
</reference>
<keyword evidence="2" id="KW-1185">Reference proteome</keyword>
<organism evidence="1 2">
    <name type="scientific">Riccia sorocarpa</name>
    <dbReference type="NCBI Taxonomy" id="122646"/>
    <lineage>
        <taxon>Eukaryota</taxon>
        <taxon>Viridiplantae</taxon>
        <taxon>Streptophyta</taxon>
        <taxon>Embryophyta</taxon>
        <taxon>Marchantiophyta</taxon>
        <taxon>Marchantiopsida</taxon>
        <taxon>Marchantiidae</taxon>
        <taxon>Marchantiales</taxon>
        <taxon>Ricciaceae</taxon>
        <taxon>Riccia</taxon>
    </lineage>
</organism>
<evidence type="ECO:0000313" key="2">
    <source>
        <dbReference type="Proteomes" id="UP001633002"/>
    </source>
</evidence>
<gene>
    <name evidence="1" type="ORF">R1sor_008298</name>
</gene>